<feature type="region of interest" description="Disordered" evidence="1">
    <location>
        <begin position="562"/>
        <end position="582"/>
    </location>
</feature>
<proteinExistence type="predicted"/>
<feature type="compositionally biased region" description="Polar residues" evidence="1">
    <location>
        <begin position="511"/>
        <end position="543"/>
    </location>
</feature>
<feature type="region of interest" description="Disordered" evidence="1">
    <location>
        <begin position="509"/>
        <end position="543"/>
    </location>
</feature>
<gene>
    <name evidence="2" type="ORF">IL334_004151</name>
</gene>
<evidence type="ECO:0000256" key="1">
    <source>
        <dbReference type="SAM" id="MobiDB-lite"/>
    </source>
</evidence>
<feature type="compositionally biased region" description="Low complexity" evidence="1">
    <location>
        <begin position="1"/>
        <end position="11"/>
    </location>
</feature>
<name>A0ABZ1CZY0_9TREE</name>
<dbReference type="EMBL" id="CP141885">
    <property type="protein sequence ID" value="WRT67185.1"/>
    <property type="molecule type" value="Genomic_DNA"/>
</dbReference>
<reference evidence="2 3" key="1">
    <citation type="submission" date="2024-01" db="EMBL/GenBank/DDBJ databases">
        <title>Comparative genomics of Cryptococcus and Kwoniella reveals pathogenesis evolution and contrasting modes of karyotype evolution via chromosome fusion or intercentromeric recombination.</title>
        <authorList>
            <person name="Coelho M.A."/>
            <person name="David-Palma M."/>
            <person name="Shea T."/>
            <person name="Bowers K."/>
            <person name="McGinley-Smith S."/>
            <person name="Mohammad A.W."/>
            <person name="Gnirke A."/>
            <person name="Yurkov A.M."/>
            <person name="Nowrousian M."/>
            <person name="Sun S."/>
            <person name="Cuomo C.A."/>
            <person name="Heitman J."/>
        </authorList>
    </citation>
    <scope>NUCLEOTIDE SEQUENCE [LARGE SCALE GENOMIC DNA]</scope>
    <source>
        <strain evidence="2">CBS 11374</strain>
    </source>
</reference>
<accession>A0ABZ1CZY0</accession>
<protein>
    <submittedName>
        <fullName evidence="2">Uncharacterized protein</fullName>
    </submittedName>
</protein>
<feature type="region of interest" description="Disordered" evidence="1">
    <location>
        <begin position="1"/>
        <end position="25"/>
    </location>
</feature>
<dbReference type="RefSeq" id="XP_062791925.1">
    <property type="nucleotide sequence ID" value="XM_062935874.1"/>
</dbReference>
<evidence type="ECO:0000313" key="2">
    <source>
        <dbReference type="EMBL" id="WRT67185.1"/>
    </source>
</evidence>
<sequence>MNAYYGPHGSAFPPPPSSGTFGSLGDTLRSWKRSAGGALGSLFGAKQSASPWGSPMPSSVTNPSFSGSGTAATTPTWNSGTNGSTFSHPSLTPPTRPNLFDPQQQQISTIPSQSATTSPASAMVHGNQQPQQQQIQTQTQSLPLTATTSNGGTLNMESVSVSHNPSTNETKIAVNLPKSGIKAGETYELTTMPQGENSNALTLRIGMRVDGTTEIGINTEPSNAVASAVNSANGVTQPSATDTVDSNGSNEPNLMSLFQDPRVQIMGQAPPFKVEAHSTDDYLAPETSFADWAFDRCDGNLKNVGSTIDSLRNTAEWIHERYWVKDPWNGIGDTRLLSSQAATELAVQYSEGLERNMDETVLQRMMDHNVKKNILTDQEPSILPLERFTSENGFGTASSTSYNGQSLSDWLSDQVGPPAIGGTIYDNDQVGRAKRILNSTYTIGNQMCSNLDLDPDKTTMFGLPIGTLMTARLMETNQIVPDEAMSSYGHTILNKAAVTYDLLPEHERSLDQNSAASDEFTSTDTLPLTQASTNTNPTLSQNNTDFNDIARGLGQVWQAQQQSTNPTNAYGIPGTMRTGTRTNVPSAMKGGRLANGLNRGRNSIVFADQLGGSLTA</sequence>
<feature type="region of interest" description="Disordered" evidence="1">
    <location>
        <begin position="46"/>
        <end position="167"/>
    </location>
</feature>
<organism evidence="2 3">
    <name type="scientific">Kwoniella shivajii</name>
    <dbReference type="NCBI Taxonomy" id="564305"/>
    <lineage>
        <taxon>Eukaryota</taxon>
        <taxon>Fungi</taxon>
        <taxon>Dikarya</taxon>
        <taxon>Basidiomycota</taxon>
        <taxon>Agaricomycotina</taxon>
        <taxon>Tremellomycetes</taxon>
        <taxon>Tremellales</taxon>
        <taxon>Cryptococcaceae</taxon>
        <taxon>Kwoniella</taxon>
    </lineage>
</organism>
<evidence type="ECO:0000313" key="3">
    <source>
        <dbReference type="Proteomes" id="UP001329825"/>
    </source>
</evidence>
<dbReference type="Proteomes" id="UP001329825">
    <property type="component" value="Chromosome 5"/>
</dbReference>
<feature type="compositionally biased region" description="Polar residues" evidence="1">
    <location>
        <begin position="141"/>
        <end position="167"/>
    </location>
</feature>
<feature type="compositionally biased region" description="Polar residues" evidence="1">
    <location>
        <begin position="47"/>
        <end position="90"/>
    </location>
</feature>
<feature type="compositionally biased region" description="Low complexity" evidence="1">
    <location>
        <begin position="102"/>
        <end position="140"/>
    </location>
</feature>
<keyword evidence="3" id="KW-1185">Reference proteome</keyword>
<dbReference type="GeneID" id="87956282"/>